<keyword evidence="6" id="KW-0653">Protein transport</keyword>
<sequence>MNGFSLATLAELLELGGPVVMVLMLMSIYALAIVVLKLWQFRTIRLGERRFIDPAIDAWGKGDTHKAGECLKGQPNPIAQAMNLVVKGSEAGIPEDSLREEVARTAARDINVLRRHFRPLEVIGNIAPLLGLLGTVIGMIAAFNQLEAAGSQVDPSVLSGGIWEALLTTAVGLVVAIPTVAALNFLERSVERLHEDMQDALGRVFTSRVFNRVTADSTEPSVSERNSSKAGQRTKSASLEGALAGAN</sequence>
<gene>
    <name evidence="10" type="ORF">EDC38_1702</name>
</gene>
<comment type="subcellular location">
    <subcellularLocation>
        <location evidence="1">Cell membrane</location>
        <topology evidence="1">Multi-pass membrane protein</topology>
    </subcellularLocation>
    <subcellularLocation>
        <location evidence="6">Membrane</location>
        <topology evidence="6">Multi-pass membrane protein</topology>
    </subcellularLocation>
</comment>
<keyword evidence="3 8" id="KW-0812">Transmembrane</keyword>
<evidence type="ECO:0000313" key="10">
    <source>
        <dbReference type="EMBL" id="ROQ21081.1"/>
    </source>
</evidence>
<evidence type="ECO:0000256" key="1">
    <source>
        <dbReference type="ARBA" id="ARBA00004651"/>
    </source>
</evidence>
<evidence type="ECO:0000256" key="5">
    <source>
        <dbReference type="ARBA" id="ARBA00023136"/>
    </source>
</evidence>
<reference evidence="10 11" key="1">
    <citation type="submission" date="2018-11" db="EMBL/GenBank/DDBJ databases">
        <title>Genomic Encyclopedia of Type Strains, Phase IV (KMG-IV): sequencing the most valuable type-strain genomes for metagenomic binning, comparative biology and taxonomic classification.</title>
        <authorList>
            <person name="Goeker M."/>
        </authorList>
    </citation>
    <scope>NUCLEOTIDE SEQUENCE [LARGE SCALE GENOMIC DNA]</scope>
    <source>
        <strain evidence="10 11">DSM 16974</strain>
    </source>
</reference>
<dbReference type="PANTHER" id="PTHR30625:SF11">
    <property type="entry name" value="MOTA_TOLQ_EXBB PROTON CHANNEL DOMAIN-CONTAINING PROTEIN"/>
    <property type="match status" value="1"/>
</dbReference>
<comment type="similarity">
    <text evidence="6">Belongs to the exbB/tolQ family.</text>
</comment>
<evidence type="ECO:0000256" key="6">
    <source>
        <dbReference type="RuleBase" id="RU004057"/>
    </source>
</evidence>
<feature type="region of interest" description="Disordered" evidence="7">
    <location>
        <begin position="216"/>
        <end position="247"/>
    </location>
</feature>
<protein>
    <submittedName>
        <fullName evidence="10">Outer membrane transport energization protein ExbB</fullName>
    </submittedName>
</protein>
<dbReference type="AlphaFoldDB" id="A0A3N1P0G8"/>
<evidence type="ECO:0000256" key="2">
    <source>
        <dbReference type="ARBA" id="ARBA00022475"/>
    </source>
</evidence>
<feature type="domain" description="MotA/TolQ/ExbB proton channel" evidence="9">
    <location>
        <begin position="89"/>
        <end position="198"/>
    </location>
</feature>
<dbReference type="InterPro" id="IPR050790">
    <property type="entry name" value="ExbB/TolQ_transport"/>
</dbReference>
<evidence type="ECO:0000313" key="11">
    <source>
        <dbReference type="Proteomes" id="UP000273643"/>
    </source>
</evidence>
<name>A0A3N1P0G8_9GAMM</name>
<evidence type="ECO:0000256" key="3">
    <source>
        <dbReference type="ARBA" id="ARBA00022692"/>
    </source>
</evidence>
<dbReference type="RefSeq" id="WP_123638129.1">
    <property type="nucleotide sequence ID" value="NZ_RJUK01000001.1"/>
</dbReference>
<evidence type="ECO:0000256" key="4">
    <source>
        <dbReference type="ARBA" id="ARBA00022989"/>
    </source>
</evidence>
<keyword evidence="6" id="KW-0813">Transport</keyword>
<dbReference type="Proteomes" id="UP000273643">
    <property type="component" value="Unassembled WGS sequence"/>
</dbReference>
<keyword evidence="2" id="KW-1003">Cell membrane</keyword>
<accession>A0A3N1P0G8</accession>
<dbReference type="Pfam" id="PF01618">
    <property type="entry name" value="MotA_ExbB"/>
    <property type="match status" value="1"/>
</dbReference>
<keyword evidence="11" id="KW-1185">Reference proteome</keyword>
<dbReference type="EMBL" id="RJUK01000001">
    <property type="protein sequence ID" value="ROQ21081.1"/>
    <property type="molecule type" value="Genomic_DNA"/>
</dbReference>
<organism evidence="10 11">
    <name type="scientific">Marinimicrobium koreense</name>
    <dbReference type="NCBI Taxonomy" id="306545"/>
    <lineage>
        <taxon>Bacteria</taxon>
        <taxon>Pseudomonadati</taxon>
        <taxon>Pseudomonadota</taxon>
        <taxon>Gammaproteobacteria</taxon>
        <taxon>Cellvibrionales</taxon>
        <taxon>Cellvibrionaceae</taxon>
        <taxon>Marinimicrobium</taxon>
    </lineage>
</organism>
<feature type="transmembrane region" description="Helical" evidence="8">
    <location>
        <begin position="20"/>
        <end position="39"/>
    </location>
</feature>
<keyword evidence="4 8" id="KW-1133">Transmembrane helix</keyword>
<evidence type="ECO:0000256" key="8">
    <source>
        <dbReference type="SAM" id="Phobius"/>
    </source>
</evidence>
<dbReference type="OrthoDB" id="4045at2"/>
<dbReference type="GO" id="GO:0005886">
    <property type="term" value="C:plasma membrane"/>
    <property type="evidence" value="ECO:0007669"/>
    <property type="project" value="UniProtKB-SubCell"/>
</dbReference>
<dbReference type="GO" id="GO:0017038">
    <property type="term" value="P:protein import"/>
    <property type="evidence" value="ECO:0007669"/>
    <property type="project" value="TreeGrafter"/>
</dbReference>
<feature type="transmembrane region" description="Helical" evidence="8">
    <location>
        <begin position="162"/>
        <end position="186"/>
    </location>
</feature>
<keyword evidence="5 8" id="KW-0472">Membrane</keyword>
<evidence type="ECO:0000259" key="9">
    <source>
        <dbReference type="Pfam" id="PF01618"/>
    </source>
</evidence>
<proteinExistence type="inferred from homology"/>
<feature type="compositionally biased region" description="Polar residues" evidence="7">
    <location>
        <begin position="216"/>
        <end position="237"/>
    </location>
</feature>
<dbReference type="InterPro" id="IPR002898">
    <property type="entry name" value="MotA_ExbB_proton_chnl"/>
</dbReference>
<evidence type="ECO:0000256" key="7">
    <source>
        <dbReference type="SAM" id="MobiDB-lite"/>
    </source>
</evidence>
<feature type="transmembrane region" description="Helical" evidence="8">
    <location>
        <begin position="122"/>
        <end position="142"/>
    </location>
</feature>
<comment type="caution">
    <text evidence="10">The sequence shown here is derived from an EMBL/GenBank/DDBJ whole genome shotgun (WGS) entry which is preliminary data.</text>
</comment>
<dbReference type="PANTHER" id="PTHR30625">
    <property type="entry name" value="PROTEIN TOLQ"/>
    <property type="match status" value="1"/>
</dbReference>